<dbReference type="RefSeq" id="WP_146861661.1">
    <property type="nucleotide sequence ID" value="NZ_BJTZ01000002.1"/>
</dbReference>
<evidence type="ECO:0000313" key="2">
    <source>
        <dbReference type="EMBL" id="GEK12564.1"/>
    </source>
</evidence>
<dbReference type="Proteomes" id="UP000321787">
    <property type="component" value="Unassembled WGS sequence"/>
</dbReference>
<dbReference type="Pfam" id="PF07157">
    <property type="entry name" value="DNA_circ_N"/>
    <property type="match status" value="1"/>
</dbReference>
<feature type="domain" description="DNA circulation N-terminal" evidence="1">
    <location>
        <begin position="6"/>
        <end position="90"/>
    </location>
</feature>
<dbReference type="AlphaFoldDB" id="A0A510UD88"/>
<proteinExistence type="predicted"/>
<dbReference type="EMBL" id="BJTZ01000002">
    <property type="protein sequence ID" value="GEK12564.1"/>
    <property type="molecule type" value="Genomic_DNA"/>
</dbReference>
<gene>
    <name evidence="2" type="ORF">AFI02nite_06000</name>
</gene>
<evidence type="ECO:0000259" key="1">
    <source>
        <dbReference type="Pfam" id="PF07157"/>
    </source>
</evidence>
<evidence type="ECO:0000313" key="3">
    <source>
        <dbReference type="Proteomes" id="UP000321787"/>
    </source>
</evidence>
<organism evidence="2 3">
    <name type="scientific">Aliivibrio fischeri</name>
    <name type="common">Vibrio fischeri</name>
    <dbReference type="NCBI Taxonomy" id="668"/>
    <lineage>
        <taxon>Bacteria</taxon>
        <taxon>Pseudomonadati</taxon>
        <taxon>Pseudomonadota</taxon>
        <taxon>Gammaproteobacteria</taxon>
        <taxon>Vibrionales</taxon>
        <taxon>Vibrionaceae</taxon>
        <taxon>Aliivibrio</taxon>
    </lineage>
</organism>
<sequence length="398" mass="43489">MWEKQYEQGRWNGLALNILSTSLDGGKRLQVSDIPYADLPDIKVMGSKANNVEVEVILIGSTSLVEANALLDNLNTSPKGELEHPWLGELSLVFEAYSQKISTKRGLVTLSLKFVRDAKKPTLSIIESTSTNSLEQANVVEAVSSVEFVSDVENMSIAETNTLQSDFTHLIGELTGIASRLSIPSQMLTAINQEINRALMTISSIANAPSQFAEQLSITVDNVAQAVRSGSDSMNPAVDNSRAAQSSMLALININSPSSHYNIQLIIAALKMNKDIEHLEQAPSFNVLTWPKPPSVTLCDLESIATQIEARIHEVTTVSTYKSLLLFDALIELKKSVMVQRNKVEQGAKPHRYITCPHFIPALTLAQQEGNSAALIETLNPLQHPLFLSGTIAMRNNT</sequence>
<protein>
    <recommendedName>
        <fullName evidence="1">DNA circulation N-terminal domain-containing protein</fullName>
    </recommendedName>
</protein>
<accession>A0A510UD88</accession>
<reference evidence="2 3" key="1">
    <citation type="submission" date="2019-07" db="EMBL/GenBank/DDBJ databases">
        <title>Whole genome shotgun sequence of Aliivibrio fischeri NBRC 101058.</title>
        <authorList>
            <person name="Hosoyama A."/>
            <person name="Uohara A."/>
            <person name="Ohji S."/>
            <person name="Ichikawa N."/>
        </authorList>
    </citation>
    <scope>NUCLEOTIDE SEQUENCE [LARGE SCALE GENOMIC DNA]</scope>
    <source>
        <strain evidence="2 3">NBRC 101058</strain>
    </source>
</reference>
<name>A0A510UD88_ALIFS</name>
<dbReference type="InterPro" id="IPR009826">
    <property type="entry name" value="DNA_circ_N"/>
</dbReference>
<comment type="caution">
    <text evidence="2">The sequence shown here is derived from an EMBL/GenBank/DDBJ whole genome shotgun (WGS) entry which is preliminary data.</text>
</comment>